<evidence type="ECO:0000313" key="7">
    <source>
        <dbReference type="EMBL" id="PIK48918.1"/>
    </source>
</evidence>
<dbReference type="Proteomes" id="UP000230750">
    <property type="component" value="Unassembled WGS sequence"/>
</dbReference>
<dbReference type="GO" id="GO:0007031">
    <property type="term" value="P:peroxisome organization"/>
    <property type="evidence" value="ECO:0007669"/>
    <property type="project" value="TreeGrafter"/>
</dbReference>
<dbReference type="GO" id="GO:0042626">
    <property type="term" value="F:ATPase-coupled transmembrane transporter activity"/>
    <property type="evidence" value="ECO:0007669"/>
    <property type="project" value="TreeGrafter"/>
</dbReference>
<dbReference type="InterPro" id="IPR050835">
    <property type="entry name" value="ABC_transporter_sub-D"/>
</dbReference>
<dbReference type="GO" id="GO:0015910">
    <property type="term" value="P:long-chain fatty acid import into peroxisome"/>
    <property type="evidence" value="ECO:0007669"/>
    <property type="project" value="TreeGrafter"/>
</dbReference>
<comment type="similarity">
    <text evidence="1">Belongs to the ABC transporter superfamily. ABCD family. Peroxisomal fatty acyl CoA transporter (TC 3.A.1.203) subfamily.</text>
</comment>
<reference evidence="7 8" key="1">
    <citation type="journal article" date="2017" name="PLoS Biol.">
        <title>The sea cucumber genome provides insights into morphological evolution and visceral regeneration.</title>
        <authorList>
            <person name="Zhang X."/>
            <person name="Sun L."/>
            <person name="Yuan J."/>
            <person name="Sun Y."/>
            <person name="Gao Y."/>
            <person name="Zhang L."/>
            <person name="Li S."/>
            <person name="Dai H."/>
            <person name="Hamel J.F."/>
            <person name="Liu C."/>
            <person name="Yu Y."/>
            <person name="Liu S."/>
            <person name="Lin W."/>
            <person name="Guo K."/>
            <person name="Jin S."/>
            <person name="Xu P."/>
            <person name="Storey K.B."/>
            <person name="Huan P."/>
            <person name="Zhang T."/>
            <person name="Zhou Y."/>
            <person name="Zhang J."/>
            <person name="Lin C."/>
            <person name="Li X."/>
            <person name="Xing L."/>
            <person name="Huo D."/>
            <person name="Sun M."/>
            <person name="Wang L."/>
            <person name="Mercier A."/>
            <person name="Li F."/>
            <person name="Yang H."/>
            <person name="Xiang J."/>
        </authorList>
    </citation>
    <scope>NUCLEOTIDE SEQUENCE [LARGE SCALE GENOMIC DNA]</scope>
    <source>
        <strain evidence="7">Shaxun</strain>
        <tissue evidence="7">Muscle</tissue>
    </source>
</reference>
<evidence type="ECO:0000259" key="6">
    <source>
        <dbReference type="Pfam" id="PF00005"/>
    </source>
</evidence>
<dbReference type="GO" id="GO:0005324">
    <property type="term" value="F:long-chain fatty acid transmembrane transporter activity"/>
    <property type="evidence" value="ECO:0007669"/>
    <property type="project" value="TreeGrafter"/>
</dbReference>
<dbReference type="STRING" id="307972.A0A2G8KLV0"/>
<dbReference type="GO" id="GO:0005778">
    <property type="term" value="C:peroxisomal membrane"/>
    <property type="evidence" value="ECO:0007669"/>
    <property type="project" value="TreeGrafter"/>
</dbReference>
<evidence type="ECO:0000256" key="1">
    <source>
        <dbReference type="ARBA" id="ARBA00008575"/>
    </source>
</evidence>
<dbReference type="EMBL" id="MRZV01000493">
    <property type="protein sequence ID" value="PIK48918.1"/>
    <property type="molecule type" value="Genomic_DNA"/>
</dbReference>
<keyword evidence="8" id="KW-1185">Reference proteome</keyword>
<keyword evidence="3" id="KW-0812">Transmembrane</keyword>
<dbReference type="GO" id="GO:0016887">
    <property type="term" value="F:ATP hydrolysis activity"/>
    <property type="evidence" value="ECO:0007669"/>
    <property type="project" value="InterPro"/>
</dbReference>
<gene>
    <name evidence="7" type="ORF">BSL78_14220</name>
</gene>
<keyword evidence="2" id="KW-0813">Transport</keyword>
<keyword evidence="7" id="KW-0067">ATP-binding</keyword>
<dbReference type="Pfam" id="PF00005">
    <property type="entry name" value="ABC_tran"/>
    <property type="match status" value="1"/>
</dbReference>
<sequence>MFVPQKPFLSDGTLREQVTYPYTNTERCTSTEDTRIKNILNLVGLQHIFKRCEGLDTPFDWNWSDVLTPGETQCISFARILYSKPVIAILDEATSALTSMQEEELYQILITQGTTLVSVGHRERLKKFHDSLLTLKGNGLWSLDTI</sequence>
<dbReference type="SUPFAM" id="SSF52540">
    <property type="entry name" value="P-loop containing nucleoside triphosphate hydrolases"/>
    <property type="match status" value="1"/>
</dbReference>
<evidence type="ECO:0000256" key="3">
    <source>
        <dbReference type="ARBA" id="ARBA00022692"/>
    </source>
</evidence>
<dbReference type="GO" id="GO:0042760">
    <property type="term" value="P:very long-chain fatty acid catabolic process"/>
    <property type="evidence" value="ECO:0007669"/>
    <property type="project" value="TreeGrafter"/>
</dbReference>
<feature type="domain" description="ABC transporter" evidence="6">
    <location>
        <begin position="3"/>
        <end position="95"/>
    </location>
</feature>
<name>A0A2G8KLV0_STIJA</name>
<accession>A0A2G8KLV0</accession>
<dbReference type="InterPro" id="IPR027417">
    <property type="entry name" value="P-loop_NTPase"/>
</dbReference>
<dbReference type="PANTHER" id="PTHR11384:SF59">
    <property type="entry name" value="LYSOSOMAL COBALAMIN TRANSPORTER ABCD4"/>
    <property type="match status" value="1"/>
</dbReference>
<evidence type="ECO:0000256" key="5">
    <source>
        <dbReference type="ARBA" id="ARBA00023136"/>
    </source>
</evidence>
<proteinExistence type="inferred from homology"/>
<protein>
    <submittedName>
        <fullName evidence="7">Putative ATP-binding cassette sub-family D member 4</fullName>
    </submittedName>
</protein>
<dbReference type="InterPro" id="IPR003439">
    <property type="entry name" value="ABC_transporter-like_ATP-bd"/>
</dbReference>
<keyword evidence="4" id="KW-1133">Transmembrane helix</keyword>
<organism evidence="7 8">
    <name type="scientific">Stichopus japonicus</name>
    <name type="common">Sea cucumber</name>
    <dbReference type="NCBI Taxonomy" id="307972"/>
    <lineage>
        <taxon>Eukaryota</taxon>
        <taxon>Metazoa</taxon>
        <taxon>Echinodermata</taxon>
        <taxon>Eleutherozoa</taxon>
        <taxon>Echinozoa</taxon>
        <taxon>Holothuroidea</taxon>
        <taxon>Aspidochirotacea</taxon>
        <taxon>Aspidochirotida</taxon>
        <taxon>Stichopodidae</taxon>
        <taxon>Apostichopus</taxon>
    </lineage>
</organism>
<comment type="caution">
    <text evidence="7">The sequence shown here is derived from an EMBL/GenBank/DDBJ whole genome shotgun (WGS) entry which is preliminary data.</text>
</comment>
<dbReference type="AlphaFoldDB" id="A0A2G8KLV0"/>
<dbReference type="PANTHER" id="PTHR11384">
    <property type="entry name" value="ATP-BINDING CASSETTE, SUB-FAMILY D MEMBER"/>
    <property type="match status" value="1"/>
</dbReference>
<dbReference type="Gene3D" id="3.40.50.300">
    <property type="entry name" value="P-loop containing nucleotide triphosphate hydrolases"/>
    <property type="match status" value="1"/>
</dbReference>
<keyword evidence="7" id="KW-0547">Nucleotide-binding</keyword>
<evidence type="ECO:0000256" key="2">
    <source>
        <dbReference type="ARBA" id="ARBA00022448"/>
    </source>
</evidence>
<dbReference type="GO" id="GO:0006635">
    <property type="term" value="P:fatty acid beta-oxidation"/>
    <property type="evidence" value="ECO:0007669"/>
    <property type="project" value="TreeGrafter"/>
</dbReference>
<keyword evidence="5" id="KW-0472">Membrane</keyword>
<evidence type="ECO:0000256" key="4">
    <source>
        <dbReference type="ARBA" id="ARBA00022989"/>
    </source>
</evidence>
<dbReference type="OrthoDB" id="422637at2759"/>
<evidence type="ECO:0000313" key="8">
    <source>
        <dbReference type="Proteomes" id="UP000230750"/>
    </source>
</evidence>
<dbReference type="GO" id="GO:0005524">
    <property type="term" value="F:ATP binding"/>
    <property type="evidence" value="ECO:0007669"/>
    <property type="project" value="UniProtKB-KW"/>
</dbReference>